<dbReference type="InterPro" id="IPR046907">
    <property type="entry name" value="SH3DP"/>
</dbReference>
<feature type="domain" description="SH3 fold" evidence="1">
    <location>
        <begin position="8"/>
        <end position="127"/>
    </location>
</feature>
<dbReference type="EMBL" id="MK327938">
    <property type="protein sequence ID" value="QBO63984.1"/>
    <property type="molecule type" value="Genomic_DNA"/>
</dbReference>
<reference evidence="2 3" key="1">
    <citation type="submission" date="2018-12" db="EMBL/GenBank/DDBJ databases">
        <title>Still something new to discover - new insights into E. coli phage diversity and taxonomy.</title>
        <authorList>
            <person name="Korf I.H.E."/>
            <person name="Adriaennsens E."/>
            <person name="Dreiseikelmann B."/>
            <person name="Kropinski A."/>
            <person name="Nimtz M."/>
            <person name="Meier-Kolthoff J.P."/>
            <person name="Rohde M."/>
            <person name="van Raaij M."/>
            <person name="Wittmann J."/>
        </authorList>
    </citation>
    <scope>NUCLEOTIDE SEQUENCE [LARGE SCALE GENOMIC DNA]</scope>
</reference>
<proteinExistence type="predicted"/>
<organismHost>
    <name type="scientific">Escherichia coli</name>
    <dbReference type="NCBI Taxonomy" id="562"/>
</organismHost>
<organism evidence="2 3">
    <name type="scientific">Escherichia phage vB_EcoM_Goslar</name>
    <dbReference type="NCBI Taxonomy" id="2502409"/>
    <lineage>
        <taxon>Viruses</taxon>
        <taxon>Duplodnaviria</taxon>
        <taxon>Heunggongvirae</taxon>
        <taxon>Uroviricota</taxon>
        <taxon>Caudoviricetes</taxon>
        <taxon>Chimalliviridae</taxon>
        <taxon>Goslarvirus</taxon>
        <taxon>Goslarvirus goslar</taxon>
    </lineage>
</organism>
<evidence type="ECO:0000259" key="1">
    <source>
        <dbReference type="Pfam" id="PF20287"/>
    </source>
</evidence>
<gene>
    <name evidence="2" type="ORF">Goslar_00192</name>
</gene>
<name>A0A482GEK6_BPGOS</name>
<sequence>MPASDLEKIGSVVSFDVYAPELGVNFNGVEISAVYNYRTAVRNGRDVDAIHQQIYSRLPSSVPNDPTKYNYVEVITADGEYVILGIPWIKESTIVVTKTLIYKPSIVIEDATDVTKINQILNQAGYTKIVANDLINQ</sequence>
<evidence type="ECO:0000313" key="3">
    <source>
        <dbReference type="Proteomes" id="UP000294673"/>
    </source>
</evidence>
<keyword evidence="3" id="KW-1185">Reference proteome</keyword>
<evidence type="ECO:0000313" key="2">
    <source>
        <dbReference type="EMBL" id="QBO63984.1"/>
    </source>
</evidence>
<dbReference type="Proteomes" id="UP000294673">
    <property type="component" value="Segment"/>
</dbReference>
<protein>
    <recommendedName>
        <fullName evidence="1">SH3 fold domain-containing protein</fullName>
    </recommendedName>
</protein>
<accession>A0A482GEK6</accession>
<dbReference type="Pfam" id="PF20287">
    <property type="entry name" value="SH3DP"/>
    <property type="match status" value="1"/>
</dbReference>